<protein>
    <submittedName>
        <fullName evidence="3">Maker409</fullName>
    </submittedName>
</protein>
<dbReference type="InterPro" id="IPR036056">
    <property type="entry name" value="Fibrinogen-like_C"/>
</dbReference>
<organism evidence="3 4">
    <name type="scientific">Drosophila busckii</name>
    <name type="common">Fruit fly</name>
    <dbReference type="NCBI Taxonomy" id="30019"/>
    <lineage>
        <taxon>Eukaryota</taxon>
        <taxon>Metazoa</taxon>
        <taxon>Ecdysozoa</taxon>
        <taxon>Arthropoda</taxon>
        <taxon>Hexapoda</taxon>
        <taxon>Insecta</taxon>
        <taxon>Pterygota</taxon>
        <taxon>Neoptera</taxon>
        <taxon>Endopterygota</taxon>
        <taxon>Diptera</taxon>
        <taxon>Brachycera</taxon>
        <taxon>Muscomorpha</taxon>
        <taxon>Ephydroidea</taxon>
        <taxon>Drosophilidae</taxon>
        <taxon>Drosophila</taxon>
    </lineage>
</organism>
<feature type="domain" description="Fibrinogen C-terminal" evidence="2">
    <location>
        <begin position="148"/>
        <end position="212"/>
    </location>
</feature>
<dbReference type="Pfam" id="PF00147">
    <property type="entry name" value="Fibrinogen_C"/>
    <property type="match status" value="1"/>
</dbReference>
<proteinExistence type="predicted"/>
<dbReference type="OMA" id="NCMEHEN"/>
<dbReference type="EMBL" id="CP012523">
    <property type="protein sequence ID" value="ALC38307.1"/>
    <property type="molecule type" value="Genomic_DNA"/>
</dbReference>
<sequence>MRPNTATDVMSCPAARESNEDCRSYCYKVVKPLLQYFRISAEKNDQFEKLQQQEAKIKSLESKANANKEALSNCSEDKLKAEKKTLKLQTKITELQKKLAEQKEALKKSDKLKDSLMNEKDKHIAQIEEQMNCMEHENKLLKDELTKQKDRAEATSCLPFGNSSDIQTLHLPGVNAFQVPCDSKFAGNGWVVIQRRVDGSVNFNQTLEEYRN</sequence>
<feature type="coiled-coil region" evidence="1">
    <location>
        <begin position="43"/>
        <end position="151"/>
    </location>
</feature>
<accession>A0A0M4EP55</accession>
<evidence type="ECO:0000313" key="3">
    <source>
        <dbReference type="EMBL" id="ALC38307.1"/>
    </source>
</evidence>
<evidence type="ECO:0000259" key="2">
    <source>
        <dbReference type="PROSITE" id="PS51406"/>
    </source>
</evidence>
<dbReference type="InterPro" id="IPR014716">
    <property type="entry name" value="Fibrinogen_a/b/g_C_1"/>
</dbReference>
<evidence type="ECO:0000313" key="4">
    <source>
        <dbReference type="Proteomes" id="UP000494163"/>
    </source>
</evidence>
<dbReference type="SUPFAM" id="SSF56496">
    <property type="entry name" value="Fibrinogen C-terminal domain-like"/>
    <property type="match status" value="1"/>
</dbReference>
<dbReference type="AlphaFoldDB" id="A0A0M4EP55"/>
<dbReference type="PROSITE" id="PS51406">
    <property type="entry name" value="FIBRINOGEN_C_2"/>
    <property type="match status" value="1"/>
</dbReference>
<evidence type="ECO:0000256" key="1">
    <source>
        <dbReference type="SAM" id="Coils"/>
    </source>
</evidence>
<dbReference type="OrthoDB" id="6145874at2759"/>
<name>A0A0M4EP55_DROBS</name>
<keyword evidence="1" id="KW-0175">Coiled coil</keyword>
<keyword evidence="4" id="KW-1185">Reference proteome</keyword>
<dbReference type="Gene3D" id="3.90.215.10">
    <property type="entry name" value="Gamma Fibrinogen, chain A, domain 1"/>
    <property type="match status" value="1"/>
</dbReference>
<reference evidence="3 4" key="1">
    <citation type="submission" date="2015-08" db="EMBL/GenBank/DDBJ databases">
        <title>Ancestral chromatin configuration constrains chromatin evolution on differentiating sex chromosomes in Drosophila.</title>
        <authorList>
            <person name="Zhou Q."/>
            <person name="Bachtrog D."/>
        </authorList>
    </citation>
    <scope>NUCLEOTIDE SEQUENCE [LARGE SCALE GENOMIC DNA]</scope>
    <source>
        <tissue evidence="3">Whole larvae</tissue>
    </source>
</reference>
<dbReference type="SMR" id="A0A0M4EP55"/>
<gene>
    <name evidence="3" type="ORF">Dbus_chr2Lg392</name>
</gene>
<dbReference type="Proteomes" id="UP000494163">
    <property type="component" value="Chromosome 2L"/>
</dbReference>
<dbReference type="InterPro" id="IPR002181">
    <property type="entry name" value="Fibrinogen_a/b/g_C_dom"/>
</dbReference>